<dbReference type="SMART" id="SM00347">
    <property type="entry name" value="HTH_MARR"/>
    <property type="match status" value="1"/>
</dbReference>
<feature type="region of interest" description="Disordered" evidence="2">
    <location>
        <begin position="289"/>
        <end position="311"/>
    </location>
</feature>
<dbReference type="PANTHER" id="PTHR13947">
    <property type="entry name" value="GNAT FAMILY N-ACETYLTRANSFERASE"/>
    <property type="match status" value="1"/>
</dbReference>
<dbReference type="Pfam" id="PF00583">
    <property type="entry name" value="Acetyltransf_1"/>
    <property type="match status" value="1"/>
</dbReference>
<dbReference type="Pfam" id="PF12802">
    <property type="entry name" value="MarR_2"/>
    <property type="match status" value="1"/>
</dbReference>
<dbReference type="RefSeq" id="WP_111171048.1">
    <property type="nucleotide sequence ID" value="NZ_POUA01000366.1"/>
</dbReference>
<dbReference type="InterPro" id="IPR050769">
    <property type="entry name" value="NAT_camello-type"/>
</dbReference>
<accession>A0A2W2FIC9</accession>
<comment type="caution">
    <text evidence="5">The sequence shown here is derived from an EMBL/GenBank/DDBJ whole genome shotgun (WGS) entry which is preliminary data.</text>
</comment>
<evidence type="ECO:0000256" key="2">
    <source>
        <dbReference type="SAM" id="MobiDB-lite"/>
    </source>
</evidence>
<evidence type="ECO:0000259" key="3">
    <source>
        <dbReference type="PROSITE" id="PS50995"/>
    </source>
</evidence>
<dbReference type="InterPro" id="IPR036390">
    <property type="entry name" value="WH_DNA-bd_sf"/>
</dbReference>
<dbReference type="CDD" id="cd00090">
    <property type="entry name" value="HTH_ARSR"/>
    <property type="match status" value="1"/>
</dbReference>
<evidence type="ECO:0000313" key="5">
    <source>
        <dbReference type="EMBL" id="PZG29769.1"/>
    </source>
</evidence>
<feature type="domain" description="HTH marR-type" evidence="3">
    <location>
        <begin position="1"/>
        <end position="145"/>
    </location>
</feature>
<feature type="domain" description="N-acetyltransferase" evidence="4">
    <location>
        <begin position="164"/>
        <end position="311"/>
    </location>
</feature>
<dbReference type="InterPro" id="IPR036388">
    <property type="entry name" value="WH-like_DNA-bd_sf"/>
</dbReference>
<feature type="compositionally biased region" description="Polar residues" evidence="2">
    <location>
        <begin position="302"/>
        <end position="311"/>
    </location>
</feature>
<dbReference type="Gene3D" id="3.40.630.30">
    <property type="match status" value="1"/>
</dbReference>
<sequence length="311" mass="34737">MTVDDRVAAVRAFNRFYTGVIGALQAETMYAPYSLTEARVLYELEQHRREGGHSEVTDLRRDLGLDAGYLSRILARFEGEGLATRERSPADGRRQVVRLTDVGRATFAELDKRSDERIEEMLAKLGDDGRGRLVTAMSVIEQTLGDEIRSGAGCVIRPPSTGDLGWVVFRHGVLYAHEQGWGQRFEGLVARIVADYADHHDPAREAGWIAEVDGERAGCVFCVRKDDDTAQLRMLLVEPFARGLGLGGRLIDECVSFARAAGYRQIMLWTRPVLTDARRLYQRAGFQLTHEEPGDEEGTPVIEQTWSMPLA</sequence>
<dbReference type="EMBL" id="POUA01000366">
    <property type="protein sequence ID" value="PZG29769.1"/>
    <property type="molecule type" value="Genomic_DNA"/>
</dbReference>
<evidence type="ECO:0000313" key="6">
    <source>
        <dbReference type="Proteomes" id="UP000248544"/>
    </source>
</evidence>
<keyword evidence="1" id="KW-0808">Transferase</keyword>
<dbReference type="PROSITE" id="PS50995">
    <property type="entry name" value="HTH_MARR_2"/>
    <property type="match status" value="1"/>
</dbReference>
<gene>
    <name evidence="5" type="ORF">C1I98_31665</name>
</gene>
<dbReference type="PANTHER" id="PTHR13947:SF37">
    <property type="entry name" value="LD18367P"/>
    <property type="match status" value="1"/>
</dbReference>
<organism evidence="5 6">
    <name type="scientific">Spongiactinospora gelatinilytica</name>
    <dbReference type="NCBI Taxonomy" id="2666298"/>
    <lineage>
        <taxon>Bacteria</taxon>
        <taxon>Bacillati</taxon>
        <taxon>Actinomycetota</taxon>
        <taxon>Actinomycetes</taxon>
        <taxon>Streptosporangiales</taxon>
        <taxon>Streptosporangiaceae</taxon>
        <taxon>Spongiactinospora</taxon>
    </lineage>
</organism>
<keyword evidence="6" id="KW-1185">Reference proteome</keyword>
<dbReference type="SUPFAM" id="SSF46785">
    <property type="entry name" value="Winged helix' DNA-binding domain"/>
    <property type="match status" value="1"/>
</dbReference>
<dbReference type="GO" id="GO:0003700">
    <property type="term" value="F:DNA-binding transcription factor activity"/>
    <property type="evidence" value="ECO:0007669"/>
    <property type="project" value="InterPro"/>
</dbReference>
<protein>
    <submittedName>
        <fullName evidence="5">MarR family transcriptional regulator</fullName>
    </submittedName>
</protein>
<dbReference type="Proteomes" id="UP000248544">
    <property type="component" value="Unassembled WGS sequence"/>
</dbReference>
<dbReference type="PROSITE" id="PS51186">
    <property type="entry name" value="GNAT"/>
    <property type="match status" value="1"/>
</dbReference>
<dbReference type="InterPro" id="IPR000835">
    <property type="entry name" value="HTH_MarR-typ"/>
</dbReference>
<dbReference type="InterPro" id="IPR011991">
    <property type="entry name" value="ArsR-like_HTH"/>
</dbReference>
<dbReference type="GO" id="GO:0008080">
    <property type="term" value="F:N-acetyltransferase activity"/>
    <property type="evidence" value="ECO:0007669"/>
    <property type="project" value="InterPro"/>
</dbReference>
<dbReference type="AlphaFoldDB" id="A0A2W2FIC9"/>
<name>A0A2W2FIC9_9ACTN</name>
<dbReference type="Gene3D" id="1.10.10.10">
    <property type="entry name" value="Winged helix-like DNA-binding domain superfamily/Winged helix DNA-binding domain"/>
    <property type="match status" value="1"/>
</dbReference>
<dbReference type="InterPro" id="IPR016181">
    <property type="entry name" value="Acyl_CoA_acyltransferase"/>
</dbReference>
<proteinExistence type="predicted"/>
<dbReference type="SUPFAM" id="SSF55729">
    <property type="entry name" value="Acyl-CoA N-acyltransferases (Nat)"/>
    <property type="match status" value="1"/>
</dbReference>
<dbReference type="CDD" id="cd04301">
    <property type="entry name" value="NAT_SF"/>
    <property type="match status" value="1"/>
</dbReference>
<evidence type="ECO:0000256" key="1">
    <source>
        <dbReference type="ARBA" id="ARBA00022679"/>
    </source>
</evidence>
<reference evidence="5 6" key="1">
    <citation type="submission" date="2018-01" db="EMBL/GenBank/DDBJ databases">
        <title>Draft genome sequence of Sphaerisporangium sp. 7K107.</title>
        <authorList>
            <person name="Sahin N."/>
            <person name="Saygin H."/>
            <person name="Ay H."/>
        </authorList>
    </citation>
    <scope>NUCLEOTIDE SEQUENCE [LARGE SCALE GENOMIC DNA]</scope>
    <source>
        <strain evidence="5 6">7K107</strain>
    </source>
</reference>
<evidence type="ECO:0000259" key="4">
    <source>
        <dbReference type="PROSITE" id="PS51186"/>
    </source>
</evidence>
<dbReference type="InterPro" id="IPR000182">
    <property type="entry name" value="GNAT_dom"/>
</dbReference>